<dbReference type="RefSeq" id="WP_073374296.1">
    <property type="nucleotide sequence ID" value="NZ_FQXS01000005.1"/>
</dbReference>
<dbReference type="Gene3D" id="3.20.20.210">
    <property type="match status" value="1"/>
</dbReference>
<dbReference type="InterPro" id="IPR038071">
    <property type="entry name" value="UROD/MetE-like_sf"/>
</dbReference>
<dbReference type="EMBL" id="FQXS01000005">
    <property type="protein sequence ID" value="SHH63860.1"/>
    <property type="molecule type" value="Genomic_DNA"/>
</dbReference>
<dbReference type="Proteomes" id="UP000184139">
    <property type="component" value="Unassembled WGS sequence"/>
</dbReference>
<evidence type="ECO:0008006" key="3">
    <source>
        <dbReference type="Google" id="ProtNLM"/>
    </source>
</evidence>
<dbReference type="AlphaFoldDB" id="A0A1M5ULQ2"/>
<evidence type="ECO:0000313" key="1">
    <source>
        <dbReference type="EMBL" id="SHH63860.1"/>
    </source>
</evidence>
<proteinExistence type="predicted"/>
<sequence length="358" mass="40646">MDNSVQDKIDRHTRFWNREDTGRPLVSVTVAGDFFFSRHYQSARHLLQPGTVITPEMLDVDAFMADYERMFLESLDVEQDGFWVATPFTGMPWMEAMLGCEIVAMENSFVSRPTGATIESQTEVRLQHDDPWLEKFLEFTRALTALSAGRFPVGEPIMRGPSDMLGALLGQEAMVYAILQQPDKCRALLHQLTDAFLEVMRRHNELIEDFHGGRSMGFYNVWTPGRCIWYQEDLSALLSPTLFRQMLRPCGEVICRGYDYTAIHLHPSSFFIVDGLLQMDGLQAIEVNKDVGGPSVSEMMGVLQNIVERKNLILWGDFDEEDLASIREQLPTGGVYLHLVADSVSRANRLIRIVSGHH</sequence>
<dbReference type="SUPFAM" id="SSF51726">
    <property type="entry name" value="UROD/MetE-like"/>
    <property type="match status" value="1"/>
</dbReference>
<dbReference type="STRING" id="1121409.SAMN02745124_01239"/>
<organism evidence="1 2">
    <name type="scientific">Desulfofustis glycolicus DSM 9705</name>
    <dbReference type="NCBI Taxonomy" id="1121409"/>
    <lineage>
        <taxon>Bacteria</taxon>
        <taxon>Pseudomonadati</taxon>
        <taxon>Thermodesulfobacteriota</taxon>
        <taxon>Desulfobulbia</taxon>
        <taxon>Desulfobulbales</taxon>
        <taxon>Desulfocapsaceae</taxon>
        <taxon>Desulfofustis</taxon>
    </lineage>
</organism>
<name>A0A1M5ULQ2_9BACT</name>
<protein>
    <recommendedName>
        <fullName evidence="3">Uroporphyrinogen decarboxylase (URO-D)</fullName>
    </recommendedName>
</protein>
<keyword evidence="2" id="KW-1185">Reference proteome</keyword>
<dbReference type="OrthoDB" id="1956132at2"/>
<gene>
    <name evidence="1" type="ORF">SAMN02745124_01239</name>
</gene>
<evidence type="ECO:0000313" key="2">
    <source>
        <dbReference type="Proteomes" id="UP000184139"/>
    </source>
</evidence>
<reference evidence="1 2" key="1">
    <citation type="submission" date="2016-11" db="EMBL/GenBank/DDBJ databases">
        <authorList>
            <person name="Jaros S."/>
            <person name="Januszkiewicz K."/>
            <person name="Wedrychowicz H."/>
        </authorList>
    </citation>
    <scope>NUCLEOTIDE SEQUENCE [LARGE SCALE GENOMIC DNA]</scope>
    <source>
        <strain evidence="1 2">DSM 9705</strain>
    </source>
</reference>
<accession>A0A1M5ULQ2</accession>